<evidence type="ECO:0000313" key="3">
    <source>
        <dbReference type="EMBL" id="HER39636.1"/>
    </source>
</evidence>
<dbReference type="Pfam" id="PF08327">
    <property type="entry name" value="AHSA1"/>
    <property type="match status" value="1"/>
</dbReference>
<reference evidence="3" key="1">
    <citation type="journal article" date="2020" name="mSystems">
        <title>Genome- and Community-Level Interaction Insights into Carbon Utilization and Element Cycling Functions of Hydrothermarchaeota in Hydrothermal Sediment.</title>
        <authorList>
            <person name="Zhou Z."/>
            <person name="Liu Y."/>
            <person name="Xu W."/>
            <person name="Pan J."/>
            <person name="Luo Z.H."/>
            <person name="Li M."/>
        </authorList>
    </citation>
    <scope>NUCLEOTIDE SEQUENCE [LARGE SCALE GENOMIC DNA]</scope>
    <source>
        <strain evidence="3">SpSt-1235</strain>
    </source>
</reference>
<feature type="domain" description="Activator of Hsp90 ATPase homologue 1/2-like C-terminal" evidence="2">
    <location>
        <begin position="13"/>
        <end position="136"/>
    </location>
</feature>
<dbReference type="InterPro" id="IPR023393">
    <property type="entry name" value="START-like_dom_sf"/>
</dbReference>
<dbReference type="SUPFAM" id="SSF55961">
    <property type="entry name" value="Bet v1-like"/>
    <property type="match status" value="1"/>
</dbReference>
<dbReference type="Gene3D" id="3.30.530.20">
    <property type="match status" value="1"/>
</dbReference>
<dbReference type="InterPro" id="IPR013538">
    <property type="entry name" value="ASHA1/2-like_C"/>
</dbReference>
<comment type="similarity">
    <text evidence="1">Belongs to the AHA1 family.</text>
</comment>
<comment type="caution">
    <text evidence="3">The sequence shown here is derived from an EMBL/GenBank/DDBJ whole genome shotgun (WGS) entry which is preliminary data.</text>
</comment>
<dbReference type="AlphaFoldDB" id="A0A7C2RLG5"/>
<protein>
    <submittedName>
        <fullName evidence="3">Polyketide cyclase</fullName>
    </submittedName>
</protein>
<sequence>MKAKNVTVETLVDLPAEKAWELWTRPEHITQWNFAADTWHCPAAENDLSPGGKFSWRMEAKDGSMGFDYCGKYNEIIPHKQITGTLDDGRKVLVFFSEQDGKTRLTEDFEIDNSHSIEQQRAGWQAILDNFRKYAEHSAGKQRK</sequence>
<accession>A0A7C2RLG5</accession>
<dbReference type="EMBL" id="DSEE01000018">
    <property type="protein sequence ID" value="HER39636.1"/>
    <property type="molecule type" value="Genomic_DNA"/>
</dbReference>
<proteinExistence type="inferred from homology"/>
<evidence type="ECO:0000259" key="2">
    <source>
        <dbReference type="Pfam" id="PF08327"/>
    </source>
</evidence>
<name>A0A7C2RLG5_9FLAO</name>
<gene>
    <name evidence="3" type="ORF">ENO10_00270</name>
</gene>
<organism evidence="3">
    <name type="scientific">Salinimicrobium catena</name>
    <dbReference type="NCBI Taxonomy" id="390640"/>
    <lineage>
        <taxon>Bacteria</taxon>
        <taxon>Pseudomonadati</taxon>
        <taxon>Bacteroidota</taxon>
        <taxon>Flavobacteriia</taxon>
        <taxon>Flavobacteriales</taxon>
        <taxon>Flavobacteriaceae</taxon>
        <taxon>Salinimicrobium</taxon>
    </lineage>
</organism>
<dbReference type="CDD" id="cd08897">
    <property type="entry name" value="SRPBCC_CalC_Aha1-like_4"/>
    <property type="match status" value="1"/>
</dbReference>
<dbReference type="Proteomes" id="UP000885753">
    <property type="component" value="Unassembled WGS sequence"/>
</dbReference>
<evidence type="ECO:0000256" key="1">
    <source>
        <dbReference type="ARBA" id="ARBA00006817"/>
    </source>
</evidence>